<sequence length="59" mass="6607">MHVKLTLVMKDGSCQKARVTDAASVEEAIEFMKTMRPGVQDAVVGWELAEEWEAKQQQA</sequence>
<dbReference type="KEGG" id="tum:CBW65_15460"/>
<accession>A0A1Y0IQC6</accession>
<dbReference type="EMBL" id="CP021434">
    <property type="protein sequence ID" value="ARU62249.1"/>
    <property type="molecule type" value="Genomic_DNA"/>
</dbReference>
<organism evidence="1 2">
    <name type="scientific">Tumebacillus avium</name>
    <dbReference type="NCBI Taxonomy" id="1903704"/>
    <lineage>
        <taxon>Bacteria</taxon>
        <taxon>Bacillati</taxon>
        <taxon>Bacillota</taxon>
        <taxon>Bacilli</taxon>
        <taxon>Bacillales</taxon>
        <taxon>Alicyclobacillaceae</taxon>
        <taxon>Tumebacillus</taxon>
    </lineage>
</organism>
<evidence type="ECO:0000313" key="1">
    <source>
        <dbReference type="EMBL" id="ARU62249.1"/>
    </source>
</evidence>
<name>A0A1Y0IQC6_9BACL</name>
<keyword evidence="2" id="KW-1185">Reference proteome</keyword>
<evidence type="ECO:0000313" key="2">
    <source>
        <dbReference type="Proteomes" id="UP000195437"/>
    </source>
</evidence>
<dbReference type="OrthoDB" id="2382281at2"/>
<dbReference type="RefSeq" id="WP_087457613.1">
    <property type="nucleotide sequence ID" value="NZ_CP021434.1"/>
</dbReference>
<reference evidence="2" key="1">
    <citation type="submission" date="2017-05" db="EMBL/GenBank/DDBJ databases">
        <authorList>
            <person name="Sung H."/>
        </authorList>
    </citation>
    <scope>NUCLEOTIDE SEQUENCE [LARGE SCALE GENOMIC DNA]</scope>
    <source>
        <strain evidence="2">AR23208</strain>
    </source>
</reference>
<protein>
    <submittedName>
        <fullName evidence="1">Uncharacterized protein</fullName>
    </submittedName>
</protein>
<dbReference type="AlphaFoldDB" id="A0A1Y0IQC6"/>
<gene>
    <name evidence="1" type="ORF">CBW65_15460</name>
</gene>
<dbReference type="Proteomes" id="UP000195437">
    <property type="component" value="Chromosome"/>
</dbReference>
<proteinExistence type="predicted"/>